<dbReference type="EMBL" id="EQ962657">
    <property type="protein sequence ID" value="EED15022.1"/>
    <property type="molecule type" value="Genomic_DNA"/>
</dbReference>
<dbReference type="Pfam" id="PF00903">
    <property type="entry name" value="Glyoxalase"/>
    <property type="match status" value="1"/>
</dbReference>
<evidence type="ECO:0000313" key="3">
    <source>
        <dbReference type="EMBL" id="EED15022.1"/>
    </source>
</evidence>
<reference evidence="4" key="1">
    <citation type="journal article" date="2015" name="Genome Announc.">
        <title>Genome sequence of the AIDS-associated pathogen Penicillium marneffei (ATCC18224) and its near taxonomic relative Talaromyces stipitatus (ATCC10500).</title>
        <authorList>
            <person name="Nierman W.C."/>
            <person name="Fedorova-Abrams N.D."/>
            <person name="Andrianopoulos A."/>
        </authorList>
    </citation>
    <scope>NUCLEOTIDE SEQUENCE [LARGE SCALE GENOMIC DNA]</scope>
    <source>
        <strain evidence="4">ATCC 10500 / CBS 375.48 / QM 6759 / NRRL 1006</strain>
    </source>
</reference>
<sequence>MQVASSFRRPAFPAIQRATSTSHCYPYKTRPWGSLRMSSWTTVPSNPPVCTLSSLDHLVLTVQSIPATINFYTQILGMAHQSFTSPSDATSTPRHALLFGSQKINLHQTGKEFEPKAARALPGTADLCFLTEEDVGVVLQRLTEKGIEVLESGQVVKRTGARSALRSVYVRDPDGNLIDKEFVEKGRSFKLRTSKSQIDCSKTYRQK</sequence>
<dbReference type="PhylomeDB" id="B8MLA7"/>
<dbReference type="InterPro" id="IPR029068">
    <property type="entry name" value="Glyas_Bleomycin-R_OHBP_Dase"/>
</dbReference>
<dbReference type="eggNOG" id="ENOG502S0RY">
    <property type="taxonomic scope" value="Eukaryota"/>
</dbReference>
<dbReference type="CDD" id="cd07253">
    <property type="entry name" value="GLOD5"/>
    <property type="match status" value="1"/>
</dbReference>
<accession>B8MLA7</accession>
<dbReference type="InterPro" id="IPR050383">
    <property type="entry name" value="GlyoxalaseI/FosfomycinResist"/>
</dbReference>
<protein>
    <recommendedName>
        <fullName evidence="2">VOC domain-containing protein</fullName>
    </recommendedName>
</protein>
<dbReference type="RefSeq" id="XP_002484975.1">
    <property type="nucleotide sequence ID" value="XM_002484930.1"/>
</dbReference>
<evidence type="ECO:0000313" key="4">
    <source>
        <dbReference type="Proteomes" id="UP000001745"/>
    </source>
</evidence>
<dbReference type="HOGENOM" id="CLU_046006_4_3_1"/>
<organism evidence="3 4">
    <name type="scientific">Talaromyces stipitatus (strain ATCC 10500 / CBS 375.48 / QM 6759 / NRRL 1006)</name>
    <name type="common">Penicillium stipitatum</name>
    <dbReference type="NCBI Taxonomy" id="441959"/>
    <lineage>
        <taxon>Eukaryota</taxon>
        <taxon>Fungi</taxon>
        <taxon>Dikarya</taxon>
        <taxon>Ascomycota</taxon>
        <taxon>Pezizomycotina</taxon>
        <taxon>Eurotiomycetes</taxon>
        <taxon>Eurotiomycetidae</taxon>
        <taxon>Eurotiales</taxon>
        <taxon>Trichocomaceae</taxon>
        <taxon>Talaromyces</taxon>
        <taxon>Talaromyces sect. Talaromyces</taxon>
    </lineage>
</organism>
<gene>
    <name evidence="3" type="ORF">TSTA_044860</name>
</gene>
<keyword evidence="4" id="KW-1185">Reference proteome</keyword>
<dbReference type="SUPFAM" id="SSF54593">
    <property type="entry name" value="Glyoxalase/Bleomycin resistance protein/Dihydroxybiphenyl dioxygenase"/>
    <property type="match status" value="1"/>
</dbReference>
<feature type="domain" description="VOC" evidence="2">
    <location>
        <begin position="54"/>
        <end position="183"/>
    </location>
</feature>
<dbReference type="VEuPathDB" id="FungiDB:TSTA_044860"/>
<dbReference type="PANTHER" id="PTHR21366">
    <property type="entry name" value="GLYOXALASE FAMILY PROTEIN"/>
    <property type="match status" value="1"/>
</dbReference>
<dbReference type="PANTHER" id="PTHR21366:SF14">
    <property type="entry name" value="GLYOXALASE DOMAIN-CONTAINING PROTEIN 5"/>
    <property type="match status" value="1"/>
</dbReference>
<dbReference type="InterPro" id="IPR004360">
    <property type="entry name" value="Glyas_Fos-R_dOase_dom"/>
</dbReference>
<dbReference type="Gene3D" id="3.10.180.10">
    <property type="entry name" value="2,3-Dihydroxybiphenyl 1,2-Dioxygenase, domain 1"/>
    <property type="match status" value="1"/>
</dbReference>
<dbReference type="STRING" id="441959.B8MLA7"/>
<dbReference type="AlphaFoldDB" id="B8MLA7"/>
<dbReference type="OrthoDB" id="5371818at2759"/>
<dbReference type="GeneID" id="8104162"/>
<comment type="similarity">
    <text evidence="1">Belongs to the glyoxalase I family.</text>
</comment>
<name>B8MLA7_TALSN</name>
<dbReference type="Proteomes" id="UP000001745">
    <property type="component" value="Unassembled WGS sequence"/>
</dbReference>
<proteinExistence type="inferred from homology"/>
<dbReference type="InterPro" id="IPR037523">
    <property type="entry name" value="VOC_core"/>
</dbReference>
<evidence type="ECO:0000256" key="1">
    <source>
        <dbReference type="ARBA" id="ARBA00010363"/>
    </source>
</evidence>
<dbReference type="PROSITE" id="PS51819">
    <property type="entry name" value="VOC"/>
    <property type="match status" value="1"/>
</dbReference>
<evidence type="ECO:0000259" key="2">
    <source>
        <dbReference type="PROSITE" id="PS51819"/>
    </source>
</evidence>
<dbReference type="InParanoid" id="B8MLA7"/>